<dbReference type="Gene3D" id="3.40.50.2000">
    <property type="entry name" value="Glycogen Phosphorylase B"/>
    <property type="match status" value="2"/>
</dbReference>
<dbReference type="InterPro" id="IPR050194">
    <property type="entry name" value="Glycosyltransferase_grp1"/>
</dbReference>
<dbReference type="EMBL" id="FNYY01000004">
    <property type="protein sequence ID" value="SEJ26428.1"/>
    <property type="molecule type" value="Genomic_DNA"/>
</dbReference>
<sequence>MPDRRKIAYLCDLSPQDPLTYSGGNARIFSALQTHVGDVSVLDPGWGRIDPLRRLICALPEPVTIRALWRARLGLSRLIAPELQKQLTRGRYDVLFCAYAFHALAGLRVPPGVFSIYSSDATPTTYKRSEVGQSFGSYLSLSRMFDPMILGAERRVFRAMDLLLWPTEWLKSGADVLYELAPEQSVILPWGANVADPGAVDVPPALSRGTRLRFALIGRDWHAKGGPLVLETVELLRARGVDAVLDVIGVTPPEAAGAEYITAHGVLDKSRPEDMARFAAVMRRAHFLFQPSFESFGFAFCEASAYGLPALCLRIGGVPVREGVNGHALPLGTGAEGFAARVEAYLAAPQKYEALRRSSRREYEERLNWDAWGRSVDAHLRARHR</sequence>
<dbReference type="PANTHER" id="PTHR45947">
    <property type="entry name" value="SULFOQUINOVOSYL TRANSFERASE SQD2"/>
    <property type="match status" value="1"/>
</dbReference>
<reference evidence="1 2" key="1">
    <citation type="submission" date="2016-10" db="EMBL/GenBank/DDBJ databases">
        <authorList>
            <person name="Varghese N."/>
            <person name="Submissions S."/>
        </authorList>
    </citation>
    <scope>NUCLEOTIDE SEQUENCE [LARGE SCALE GENOMIC DNA]</scope>
    <source>
        <strain evidence="1 2">FF3</strain>
    </source>
</reference>
<accession>A0A975W957</accession>
<name>A0A975W957_9RHOB</name>
<dbReference type="SUPFAM" id="SSF53756">
    <property type="entry name" value="UDP-Glycosyltransferase/glycogen phosphorylase"/>
    <property type="match status" value="1"/>
</dbReference>
<proteinExistence type="predicted"/>
<organism evidence="1 2">
    <name type="scientific">Marinovum algicola</name>
    <dbReference type="NCBI Taxonomy" id="42444"/>
    <lineage>
        <taxon>Bacteria</taxon>
        <taxon>Pseudomonadati</taxon>
        <taxon>Pseudomonadota</taxon>
        <taxon>Alphaproteobacteria</taxon>
        <taxon>Rhodobacterales</taxon>
        <taxon>Roseobacteraceae</taxon>
        <taxon>Marinovum</taxon>
    </lineage>
</organism>
<evidence type="ECO:0000313" key="2">
    <source>
        <dbReference type="Proteomes" id="UP000182932"/>
    </source>
</evidence>
<dbReference type="CDD" id="cd03801">
    <property type="entry name" value="GT4_PimA-like"/>
    <property type="match status" value="1"/>
</dbReference>
<comment type="caution">
    <text evidence="1">The sequence shown here is derived from an EMBL/GenBank/DDBJ whole genome shotgun (WGS) entry which is preliminary data.</text>
</comment>
<dbReference type="Pfam" id="PF13692">
    <property type="entry name" value="Glyco_trans_1_4"/>
    <property type="match status" value="1"/>
</dbReference>
<gene>
    <name evidence="1" type="ORF">SAMN04487940_104223</name>
</gene>
<dbReference type="GeneID" id="80817908"/>
<dbReference type="AlphaFoldDB" id="A0A975W957"/>
<evidence type="ECO:0000313" key="1">
    <source>
        <dbReference type="EMBL" id="SEJ26428.1"/>
    </source>
</evidence>
<dbReference type="RefSeq" id="WP_074836030.1">
    <property type="nucleotide sequence ID" value="NZ_FNYY01000004.1"/>
</dbReference>
<dbReference type="GO" id="GO:0016757">
    <property type="term" value="F:glycosyltransferase activity"/>
    <property type="evidence" value="ECO:0007669"/>
    <property type="project" value="TreeGrafter"/>
</dbReference>
<protein>
    <submittedName>
        <fullName evidence="1">Glycosyltransferase involved in cell wall bisynthesis</fullName>
    </submittedName>
</protein>
<dbReference type="Proteomes" id="UP000182932">
    <property type="component" value="Unassembled WGS sequence"/>
</dbReference>
<dbReference type="PANTHER" id="PTHR45947:SF13">
    <property type="entry name" value="TRANSFERASE"/>
    <property type="match status" value="1"/>
</dbReference>
<keyword evidence="2" id="KW-1185">Reference proteome</keyword>